<keyword evidence="5" id="KW-1185">Reference proteome</keyword>
<dbReference type="OrthoDB" id="1898734at2759"/>
<dbReference type="AlphaFoldDB" id="M2XA13"/>
<gene>
    <name evidence="4" type="ORF">Gasu_57200</name>
</gene>
<dbReference type="InterPro" id="IPR029058">
    <property type="entry name" value="AB_hydrolase_fold"/>
</dbReference>
<dbReference type="eggNOG" id="ENOG502QSNW">
    <property type="taxonomic scope" value="Eukaryota"/>
</dbReference>
<dbReference type="GO" id="GO:0008233">
    <property type="term" value="F:peptidase activity"/>
    <property type="evidence" value="ECO:0007669"/>
    <property type="project" value="InterPro"/>
</dbReference>
<dbReference type="KEGG" id="gsl:Gasu_57200"/>
<dbReference type="RefSeq" id="XP_005703237.1">
    <property type="nucleotide sequence ID" value="XM_005703180.1"/>
</dbReference>
<dbReference type="STRING" id="130081.M2XA13"/>
<dbReference type="PANTHER" id="PTHR43248:SF2">
    <property type="entry name" value="PROLYL AMINOPEPTIDASE"/>
    <property type="match status" value="1"/>
</dbReference>
<feature type="domain" description="AB hydrolase-1" evidence="3">
    <location>
        <begin position="40"/>
        <end position="167"/>
    </location>
</feature>
<evidence type="ECO:0000313" key="5">
    <source>
        <dbReference type="Proteomes" id="UP000030680"/>
    </source>
</evidence>
<organism evidence="4 5">
    <name type="scientific">Galdieria sulphuraria</name>
    <name type="common">Red alga</name>
    <dbReference type="NCBI Taxonomy" id="130081"/>
    <lineage>
        <taxon>Eukaryota</taxon>
        <taxon>Rhodophyta</taxon>
        <taxon>Bangiophyceae</taxon>
        <taxon>Galdieriales</taxon>
        <taxon>Galdieriaceae</taxon>
        <taxon>Galdieria</taxon>
    </lineage>
</organism>
<reference evidence="5" key="1">
    <citation type="journal article" date="2013" name="Science">
        <title>Gene transfer from bacteria and archaea facilitated evolution of an extremophilic eukaryote.</title>
        <authorList>
            <person name="Schonknecht G."/>
            <person name="Chen W.H."/>
            <person name="Ternes C.M."/>
            <person name="Barbier G.G."/>
            <person name="Shrestha R.P."/>
            <person name="Stanke M."/>
            <person name="Brautigam A."/>
            <person name="Baker B.J."/>
            <person name="Banfield J.F."/>
            <person name="Garavito R.M."/>
            <person name="Carr K."/>
            <person name="Wilkerson C."/>
            <person name="Rensing S.A."/>
            <person name="Gagneul D."/>
            <person name="Dickenson N.E."/>
            <person name="Oesterhelt C."/>
            <person name="Lercher M.J."/>
            <person name="Weber A.P."/>
        </authorList>
    </citation>
    <scope>NUCLEOTIDE SEQUENCE [LARGE SCALE GENOMIC DNA]</scope>
    <source>
        <strain evidence="5">074W</strain>
    </source>
</reference>
<dbReference type="GO" id="GO:0006508">
    <property type="term" value="P:proteolysis"/>
    <property type="evidence" value="ECO:0007669"/>
    <property type="project" value="InterPro"/>
</dbReference>
<dbReference type="InterPro" id="IPR000073">
    <property type="entry name" value="AB_hydrolase_1"/>
</dbReference>
<dbReference type="InterPro" id="IPR002410">
    <property type="entry name" value="Peptidase_S33"/>
</dbReference>
<accession>M2XA13</accession>
<evidence type="ECO:0000256" key="2">
    <source>
        <dbReference type="ARBA" id="ARBA00022801"/>
    </source>
</evidence>
<sequence>MFQVPLDYSNQLKGTIPLFVRVVSLETVTPGTTRNTCSKVVCYLQGGPGMESPRPDSSTHFLRPLLDYFDTIVLLEQRGTGLSFPIHWQVLETYSSDVKEQAKFLACFRADSIVRDAEYCRKLLYGDSTWSILGQSFGGFCAVTYLSLFPHSLHSCYITAGLPPIFPGFQGIAVYQALFQRLIQQNEKYYLHFPKDIPLVRNIVQYLDQHAPVKLSSGSILTPRGLQTLGHRTLGFSGGFGSLHCLLEKAFTQDHKGNSILSEYFLATVDHLFSTWETNPLYAVLHESIYWNGNNSGQDEENEDDDHPIWAAEQVIRSLPCFDAMHCLQYTQKPIYFTGEMIFPFMFEQFACLRPYAKVVDQLARKKNWSSLYNKEQLQNNQIATAAAIFYNDVYVDYHKSIETAKQIAHCSIWVTNEYLHGALREDTKRVVGMLQKLLFHRSSCLEL</sequence>
<dbReference type="Gramene" id="EME26717">
    <property type="protein sequence ID" value="EME26717"/>
    <property type="gene ID" value="Gasu_57200"/>
</dbReference>
<dbReference type="OMA" id="TNEYEHN"/>
<name>M2XA13_GALSU</name>
<dbReference type="Pfam" id="PF00561">
    <property type="entry name" value="Abhydrolase_1"/>
    <property type="match status" value="1"/>
</dbReference>
<dbReference type="InterPro" id="IPR051601">
    <property type="entry name" value="Serine_prot/Carboxylest_S33"/>
</dbReference>
<dbReference type="Proteomes" id="UP000030680">
    <property type="component" value="Unassembled WGS sequence"/>
</dbReference>
<evidence type="ECO:0000259" key="3">
    <source>
        <dbReference type="Pfam" id="PF00561"/>
    </source>
</evidence>
<dbReference type="GeneID" id="17085674"/>
<protein>
    <submittedName>
        <fullName evidence="4">Peptidase family protein</fullName>
    </submittedName>
</protein>
<dbReference type="SUPFAM" id="SSF53474">
    <property type="entry name" value="alpha/beta-Hydrolases"/>
    <property type="match status" value="1"/>
</dbReference>
<evidence type="ECO:0000313" key="4">
    <source>
        <dbReference type="EMBL" id="EME26717.1"/>
    </source>
</evidence>
<dbReference type="PANTHER" id="PTHR43248">
    <property type="entry name" value="2-SUCCINYL-6-HYDROXY-2,4-CYCLOHEXADIENE-1-CARBOXYLATE SYNTHASE"/>
    <property type="match status" value="1"/>
</dbReference>
<keyword evidence="2" id="KW-0378">Hydrolase</keyword>
<dbReference type="PRINTS" id="PR00793">
    <property type="entry name" value="PROAMNOPTASE"/>
</dbReference>
<evidence type="ECO:0000256" key="1">
    <source>
        <dbReference type="ARBA" id="ARBA00010088"/>
    </source>
</evidence>
<dbReference type="EMBL" id="KB454544">
    <property type="protein sequence ID" value="EME26717.1"/>
    <property type="molecule type" value="Genomic_DNA"/>
</dbReference>
<proteinExistence type="inferred from homology"/>
<comment type="similarity">
    <text evidence="1">Belongs to the peptidase S33 family.</text>
</comment>
<dbReference type="Gene3D" id="3.40.50.1820">
    <property type="entry name" value="alpha/beta hydrolase"/>
    <property type="match status" value="1"/>
</dbReference>